<protein>
    <submittedName>
        <fullName evidence="1">Uncharacterized protein</fullName>
    </submittedName>
</protein>
<reference evidence="1" key="1">
    <citation type="submission" date="2014-01" db="EMBL/GenBank/DDBJ databases">
        <authorList>
            <person name="Aslett M."/>
        </authorList>
    </citation>
    <scope>NUCLEOTIDE SEQUENCE</scope>
</reference>
<proteinExistence type="predicted"/>
<accession>A0A077ZK71</accession>
<dbReference type="Proteomes" id="UP000030665">
    <property type="component" value="Unassembled WGS sequence"/>
</dbReference>
<dbReference type="AlphaFoldDB" id="A0A077ZK71"/>
<dbReference type="EMBL" id="HG807337">
    <property type="protein sequence ID" value="CDW60731.1"/>
    <property type="molecule type" value="Genomic_DNA"/>
</dbReference>
<sequence length="217" mass="24686">MNEVTEGVKDQFPSNFVGFPSITPMSMGNAISNSLEKQDEQEMAELDVCSDWRYGNTQFHRLGIPEKISKSKNAFLSYYPPVVGNLYSGSNAIEDPKRANMPVNPKGKTGIAGHGLLRYWGENIMEIPIIIRKTGKYSEVLITDRESKEYTNGPLPMFYESSILSEKKKYNRSELSAEEYFSTLVKPEDKKTCTPEIFRLARKYSREVPQVSNIITY</sequence>
<evidence type="ECO:0000313" key="1">
    <source>
        <dbReference type="EMBL" id="CDW60731.1"/>
    </source>
</evidence>
<evidence type="ECO:0000313" key="2">
    <source>
        <dbReference type="Proteomes" id="UP000030665"/>
    </source>
</evidence>
<dbReference type="OrthoDB" id="10540886at2759"/>
<organism evidence="1 2">
    <name type="scientific">Trichuris trichiura</name>
    <name type="common">Whipworm</name>
    <name type="synonym">Trichocephalus trichiurus</name>
    <dbReference type="NCBI Taxonomy" id="36087"/>
    <lineage>
        <taxon>Eukaryota</taxon>
        <taxon>Metazoa</taxon>
        <taxon>Ecdysozoa</taxon>
        <taxon>Nematoda</taxon>
        <taxon>Enoplea</taxon>
        <taxon>Dorylaimia</taxon>
        <taxon>Trichinellida</taxon>
        <taxon>Trichuridae</taxon>
        <taxon>Trichuris</taxon>
    </lineage>
</organism>
<gene>
    <name evidence="1" type="ORF">TTRE_0000912201</name>
</gene>
<keyword evidence="2" id="KW-1185">Reference proteome</keyword>
<name>A0A077ZK71_TRITR</name>
<reference evidence="1" key="2">
    <citation type="submission" date="2014-03" db="EMBL/GenBank/DDBJ databases">
        <title>The whipworm genome and dual-species transcriptomics of an intimate host-pathogen interaction.</title>
        <authorList>
            <person name="Foth B.J."/>
            <person name="Tsai I.J."/>
            <person name="Reid A.J."/>
            <person name="Bancroft A.J."/>
            <person name="Nichol S."/>
            <person name="Tracey A."/>
            <person name="Holroyd N."/>
            <person name="Cotton J.A."/>
            <person name="Stanley E.J."/>
            <person name="Zarowiecki M."/>
            <person name="Liu J.Z."/>
            <person name="Huckvale T."/>
            <person name="Cooper P.J."/>
            <person name="Grencis R.K."/>
            <person name="Berriman M."/>
        </authorList>
    </citation>
    <scope>NUCLEOTIDE SEQUENCE [LARGE SCALE GENOMIC DNA]</scope>
</reference>